<gene>
    <name evidence="3" type="ORF">A2388_02040</name>
</gene>
<sequence>MYLQKLEIQGFKSFAHKTTLEFNRELTAIVGPNGSGKSNIADSIRWVLGEQSIKLLRGKRAEDVIFAGSDLKSRLGMAEVSLHLNNEDGQAPIDFSEIVVTRRVFRDGQSEYLLNGAGVRLQDIQLLLAQANFGQKTYSVIGQGMVDSILVSSPAERKEFFEEATGVKQYQIKREQSIAKLLATFENLDQASVVMAEIEPRLRSLTRQVKRLERREELEREVSELQKLYYRFRWHELESRRLQVAERVSGLNKSLAKQNQSAQELQNKLVELEQKGATPDSWQQLETRQSNLRNKIAELVRQQALEQAKAQVGHIAKGQGEIAILRQQQSEISEELKNVADKLTAVGREIISQQEALTEAAANQVKIATSFSRFQLGGYPWLEQELESVVAEQAELKQSLVSATSLSQIKELVGKFTQLEEKLKILLKRLKQSGQMSLTDLDRLMKEREVSVGQVAEIKANHKSLEREQLSLKERQEQLTRSLERVKNELGDKAEVTDKTKTNVTEDLVRAEAELKEVTNSIAAYQSESQGRQAQVFKWQRELNTAREEERRLEQDTHEAALELTRLETKLEDLDREMAQEVSPELVRVIKEAGEVKSLVEGETALELQRLKHQLELTGGIEPEVVSEYQQTKTRYDFLAEQMDDLQTATASLESIIRDLDATIEKKFLVSFKEINEKFTQYFKVLFDGGKAQLVLQRADTHKEEVELLPEDEEATLADKSAPSAKEKFLATEKIKASFFSGVEISATPPGKKLSTINALSGGERALTSIALICSIISNNPSPFVVLDEVDAALDEANSERYAAILDSLMDKTQFITVTHNRATMRRASILYGVTIGEDGVSKLLSVKFAEADELAIKNSKSKGKE</sequence>
<evidence type="ECO:0000313" key="4">
    <source>
        <dbReference type="Proteomes" id="UP000177575"/>
    </source>
</evidence>
<accession>A0A1G2Q500</accession>
<evidence type="ECO:0000259" key="2">
    <source>
        <dbReference type="Pfam" id="PF02463"/>
    </source>
</evidence>
<protein>
    <recommendedName>
        <fullName evidence="2">RecF/RecN/SMC N-terminal domain-containing protein</fullName>
    </recommendedName>
</protein>
<organism evidence="3 4">
    <name type="scientific">Candidatus Veblenbacteria bacterium RIFOXYB1_FULL_43_13</name>
    <dbReference type="NCBI Taxonomy" id="1802426"/>
    <lineage>
        <taxon>Bacteria</taxon>
        <taxon>Candidatus Vebleniibacteriota</taxon>
    </lineage>
</organism>
<dbReference type="Proteomes" id="UP000177575">
    <property type="component" value="Unassembled WGS sequence"/>
</dbReference>
<dbReference type="AlphaFoldDB" id="A0A1G2Q500"/>
<dbReference type="Gene3D" id="6.10.140.1720">
    <property type="match status" value="1"/>
</dbReference>
<feature type="coiled-coil region" evidence="1">
    <location>
        <begin position="195"/>
        <end position="342"/>
    </location>
</feature>
<name>A0A1G2Q500_9BACT</name>
<dbReference type="PANTHER" id="PTHR43977">
    <property type="entry name" value="STRUCTURAL MAINTENANCE OF CHROMOSOMES PROTEIN 3"/>
    <property type="match status" value="1"/>
</dbReference>
<feature type="coiled-coil region" evidence="1">
    <location>
        <begin position="455"/>
        <end position="577"/>
    </location>
</feature>
<keyword evidence="1" id="KW-0175">Coiled coil</keyword>
<dbReference type="InterPro" id="IPR003395">
    <property type="entry name" value="RecF/RecN/SMC_N"/>
</dbReference>
<dbReference type="SUPFAM" id="SSF52540">
    <property type="entry name" value="P-loop containing nucleoside triphosphate hydrolases"/>
    <property type="match status" value="1"/>
</dbReference>
<dbReference type="EMBL" id="MHTC01000025">
    <property type="protein sequence ID" value="OHA55129.1"/>
    <property type="molecule type" value="Genomic_DNA"/>
</dbReference>
<feature type="domain" description="RecF/RecN/SMC N-terminal" evidence="2">
    <location>
        <begin position="2"/>
        <end position="842"/>
    </location>
</feature>
<comment type="caution">
    <text evidence="3">The sequence shown here is derived from an EMBL/GenBank/DDBJ whole genome shotgun (WGS) entry which is preliminary data.</text>
</comment>
<dbReference type="Gene3D" id="3.40.50.300">
    <property type="entry name" value="P-loop containing nucleotide triphosphate hydrolases"/>
    <property type="match status" value="2"/>
</dbReference>
<dbReference type="InterPro" id="IPR027417">
    <property type="entry name" value="P-loop_NTPase"/>
</dbReference>
<reference evidence="3 4" key="1">
    <citation type="journal article" date="2016" name="Nat. Commun.">
        <title>Thousands of microbial genomes shed light on interconnected biogeochemical processes in an aquifer system.</title>
        <authorList>
            <person name="Anantharaman K."/>
            <person name="Brown C.T."/>
            <person name="Hug L.A."/>
            <person name="Sharon I."/>
            <person name="Castelle C.J."/>
            <person name="Probst A.J."/>
            <person name="Thomas B.C."/>
            <person name="Singh A."/>
            <person name="Wilkins M.J."/>
            <person name="Karaoz U."/>
            <person name="Brodie E.L."/>
            <person name="Williams K.H."/>
            <person name="Hubbard S.S."/>
            <person name="Banfield J.F."/>
        </authorList>
    </citation>
    <scope>NUCLEOTIDE SEQUENCE [LARGE SCALE GENOMIC DNA]</scope>
</reference>
<evidence type="ECO:0000313" key="3">
    <source>
        <dbReference type="EMBL" id="OHA55129.1"/>
    </source>
</evidence>
<proteinExistence type="predicted"/>
<dbReference type="Pfam" id="PF02463">
    <property type="entry name" value="SMC_N"/>
    <property type="match status" value="1"/>
</dbReference>
<evidence type="ECO:0000256" key="1">
    <source>
        <dbReference type="SAM" id="Coils"/>
    </source>
</evidence>